<protein>
    <recommendedName>
        <fullName evidence="7">ATP synthase mitochondrial F1 complex assembly factor 1</fullName>
    </recommendedName>
</protein>
<comment type="caution">
    <text evidence="5">The sequence shown here is derived from an EMBL/GenBank/DDBJ whole genome shotgun (WGS) entry which is preliminary data.</text>
</comment>
<evidence type="ECO:0008006" key="7">
    <source>
        <dbReference type="Google" id="ProtNLM"/>
    </source>
</evidence>
<name>A0AAN8JJQ0_PATCE</name>
<dbReference type="Pfam" id="PF06644">
    <property type="entry name" value="ATP11"/>
    <property type="match status" value="1"/>
</dbReference>
<evidence type="ECO:0000313" key="5">
    <source>
        <dbReference type="EMBL" id="KAK6178847.1"/>
    </source>
</evidence>
<dbReference type="Proteomes" id="UP001347796">
    <property type="component" value="Unassembled WGS sequence"/>
</dbReference>
<evidence type="ECO:0000256" key="1">
    <source>
        <dbReference type="ARBA" id="ARBA00004173"/>
    </source>
</evidence>
<proteinExistence type="inferred from homology"/>
<dbReference type="InterPro" id="IPR010591">
    <property type="entry name" value="ATP11"/>
</dbReference>
<accession>A0AAN8JJQ0</accession>
<gene>
    <name evidence="5" type="ORF">SNE40_011341</name>
</gene>
<dbReference type="PANTHER" id="PTHR13126:SF0">
    <property type="entry name" value="ATP SYNTHASE MITOCHONDRIAL F1 COMPLEX ASSEMBLY FACTOR 1"/>
    <property type="match status" value="1"/>
</dbReference>
<dbReference type="GO" id="GO:0005739">
    <property type="term" value="C:mitochondrion"/>
    <property type="evidence" value="ECO:0007669"/>
    <property type="project" value="UniProtKB-SubCell"/>
</dbReference>
<dbReference type="GO" id="GO:0033615">
    <property type="term" value="P:mitochondrial proton-transporting ATP synthase complex assembly"/>
    <property type="evidence" value="ECO:0007669"/>
    <property type="project" value="TreeGrafter"/>
</dbReference>
<evidence type="ECO:0000256" key="2">
    <source>
        <dbReference type="ARBA" id="ARBA00009116"/>
    </source>
</evidence>
<organism evidence="5 6">
    <name type="scientific">Patella caerulea</name>
    <name type="common">Rayed Mediterranean limpet</name>
    <dbReference type="NCBI Taxonomy" id="87958"/>
    <lineage>
        <taxon>Eukaryota</taxon>
        <taxon>Metazoa</taxon>
        <taxon>Spiralia</taxon>
        <taxon>Lophotrochozoa</taxon>
        <taxon>Mollusca</taxon>
        <taxon>Gastropoda</taxon>
        <taxon>Patellogastropoda</taxon>
        <taxon>Patelloidea</taxon>
        <taxon>Patellidae</taxon>
        <taxon>Patella</taxon>
    </lineage>
</organism>
<sequence>MMYSQAQQGKVVPLDLLLARFKSANIGAATCSHTKTTQTTIRPYVTPSCQLCEQEKPELQLEHNAYYEKYKTKLQDLAKKSPEEFNAKLQKIAQVKEDIKIEHKKDLSTPPTVKSQKGMTSWPPKKLDDIMKLDLIKDKTSSEIEQIWVEHFVQKDCVFGVLKEHYLKFNELMEKSKKYPNFIYPLPKQDGYEFYLSEFKGTEVYFTSLIQYQRHTENAPPCLSLAHFTEFQVDKGIVLMAGVYDDQVLSKKEALNLVRQMSQYYGNRSPEHFRFVQLFNEKPEEFDYLRLISEYKMMQTMVESELPV</sequence>
<keyword evidence="4" id="KW-0496">Mitochondrion</keyword>
<evidence type="ECO:0000256" key="4">
    <source>
        <dbReference type="ARBA" id="ARBA00023128"/>
    </source>
</evidence>
<dbReference type="PANTHER" id="PTHR13126">
    <property type="entry name" value="CHAPERONE ATP11"/>
    <property type="match status" value="1"/>
</dbReference>
<comment type="subcellular location">
    <subcellularLocation>
        <location evidence="1">Mitochondrion</location>
    </subcellularLocation>
</comment>
<comment type="similarity">
    <text evidence="2">Belongs to the ATP11 family.</text>
</comment>
<reference evidence="5 6" key="1">
    <citation type="submission" date="2024-01" db="EMBL/GenBank/DDBJ databases">
        <title>The genome of the rayed Mediterranean limpet Patella caerulea (Linnaeus, 1758).</title>
        <authorList>
            <person name="Anh-Thu Weber A."/>
            <person name="Halstead-Nussloch G."/>
        </authorList>
    </citation>
    <scope>NUCLEOTIDE SEQUENCE [LARGE SCALE GENOMIC DNA]</scope>
    <source>
        <strain evidence="5">AATW-2023a</strain>
        <tissue evidence="5">Whole specimen</tissue>
    </source>
</reference>
<keyword evidence="6" id="KW-1185">Reference proteome</keyword>
<evidence type="ECO:0000256" key="3">
    <source>
        <dbReference type="ARBA" id="ARBA00022946"/>
    </source>
</evidence>
<evidence type="ECO:0000313" key="6">
    <source>
        <dbReference type="Proteomes" id="UP001347796"/>
    </source>
</evidence>
<dbReference type="EMBL" id="JAZGQO010000008">
    <property type="protein sequence ID" value="KAK6178847.1"/>
    <property type="molecule type" value="Genomic_DNA"/>
</dbReference>
<dbReference type="AlphaFoldDB" id="A0AAN8JJQ0"/>
<keyword evidence="3" id="KW-0809">Transit peptide</keyword>